<feature type="transmembrane region" description="Helical" evidence="5">
    <location>
        <begin position="375"/>
        <end position="393"/>
    </location>
</feature>
<feature type="transmembrane region" description="Helical" evidence="5">
    <location>
        <begin position="457"/>
        <end position="478"/>
    </location>
</feature>
<dbReference type="GO" id="GO:0016020">
    <property type="term" value="C:membrane"/>
    <property type="evidence" value="ECO:0007669"/>
    <property type="project" value="UniProtKB-SubCell"/>
</dbReference>
<keyword evidence="2 5" id="KW-0812">Transmembrane</keyword>
<name>A0A1Z5KSA4_FISSO</name>
<keyword evidence="9" id="KW-1185">Reference proteome</keyword>
<evidence type="ECO:0000313" key="8">
    <source>
        <dbReference type="EMBL" id="GAX29193.1"/>
    </source>
</evidence>
<evidence type="ECO:0000259" key="7">
    <source>
        <dbReference type="Pfam" id="PF00003"/>
    </source>
</evidence>
<dbReference type="GO" id="GO:0004930">
    <property type="term" value="F:G protein-coupled receptor activity"/>
    <property type="evidence" value="ECO:0007669"/>
    <property type="project" value="InterPro"/>
</dbReference>
<dbReference type="Pfam" id="PF00003">
    <property type="entry name" value="7tm_3"/>
    <property type="match status" value="1"/>
</dbReference>
<feature type="domain" description="G-protein coupled receptors family 3 profile" evidence="7">
    <location>
        <begin position="300"/>
        <end position="588"/>
    </location>
</feature>
<feature type="transmembrane region" description="Helical" evidence="5">
    <location>
        <begin position="502"/>
        <end position="526"/>
    </location>
</feature>
<feature type="chain" id="PRO_5013120173" description="G-protein coupled receptors family 3 profile domain-containing protein" evidence="6">
    <location>
        <begin position="24"/>
        <end position="595"/>
    </location>
</feature>
<evidence type="ECO:0000313" key="9">
    <source>
        <dbReference type="Proteomes" id="UP000198406"/>
    </source>
</evidence>
<evidence type="ECO:0000256" key="3">
    <source>
        <dbReference type="ARBA" id="ARBA00022989"/>
    </source>
</evidence>
<dbReference type="Proteomes" id="UP000198406">
    <property type="component" value="Unassembled WGS sequence"/>
</dbReference>
<accession>A0A1Z5KSA4</accession>
<reference evidence="8 9" key="1">
    <citation type="journal article" date="2015" name="Plant Cell">
        <title>Oil accumulation by the oleaginous diatom Fistulifera solaris as revealed by the genome and transcriptome.</title>
        <authorList>
            <person name="Tanaka T."/>
            <person name="Maeda Y."/>
            <person name="Veluchamy A."/>
            <person name="Tanaka M."/>
            <person name="Abida H."/>
            <person name="Marechal E."/>
            <person name="Bowler C."/>
            <person name="Muto M."/>
            <person name="Sunaga Y."/>
            <person name="Tanaka M."/>
            <person name="Yoshino T."/>
            <person name="Taniguchi T."/>
            <person name="Fukuda Y."/>
            <person name="Nemoto M."/>
            <person name="Matsumoto M."/>
            <person name="Wong P.S."/>
            <person name="Aburatani S."/>
            <person name="Fujibuchi W."/>
        </authorList>
    </citation>
    <scope>NUCLEOTIDE SEQUENCE [LARGE SCALE GENOMIC DNA]</scope>
    <source>
        <strain evidence="8 9">JPCC DA0580</strain>
    </source>
</reference>
<evidence type="ECO:0000256" key="1">
    <source>
        <dbReference type="ARBA" id="ARBA00004141"/>
    </source>
</evidence>
<comment type="caution">
    <text evidence="8">The sequence shown here is derived from an EMBL/GenBank/DDBJ whole genome shotgun (WGS) entry which is preliminary data.</text>
</comment>
<keyword evidence="3 5" id="KW-1133">Transmembrane helix</keyword>
<evidence type="ECO:0000256" key="5">
    <source>
        <dbReference type="SAM" id="Phobius"/>
    </source>
</evidence>
<evidence type="ECO:0000256" key="2">
    <source>
        <dbReference type="ARBA" id="ARBA00022692"/>
    </source>
</evidence>
<comment type="subcellular location">
    <subcellularLocation>
        <location evidence="1">Membrane</location>
        <topology evidence="1">Multi-pass membrane protein</topology>
    </subcellularLocation>
</comment>
<feature type="transmembrane region" description="Helical" evidence="5">
    <location>
        <begin position="342"/>
        <end position="363"/>
    </location>
</feature>
<feature type="transmembrane region" description="Helical" evidence="5">
    <location>
        <begin position="569"/>
        <end position="594"/>
    </location>
</feature>
<feature type="transmembrane region" description="Helical" evidence="5">
    <location>
        <begin position="538"/>
        <end position="557"/>
    </location>
</feature>
<keyword evidence="4 5" id="KW-0472">Membrane</keyword>
<dbReference type="AlphaFoldDB" id="A0A1Z5KSA4"/>
<feature type="transmembrane region" description="Helical" evidence="5">
    <location>
        <begin position="307"/>
        <end position="330"/>
    </location>
</feature>
<proteinExistence type="predicted"/>
<dbReference type="InterPro" id="IPR017978">
    <property type="entry name" value="GPCR_3_C"/>
</dbReference>
<protein>
    <recommendedName>
        <fullName evidence="7">G-protein coupled receptors family 3 profile domain-containing protein</fullName>
    </recommendedName>
</protein>
<evidence type="ECO:0000256" key="4">
    <source>
        <dbReference type="ARBA" id="ARBA00023136"/>
    </source>
</evidence>
<evidence type="ECO:0000256" key="6">
    <source>
        <dbReference type="SAM" id="SignalP"/>
    </source>
</evidence>
<organism evidence="8 9">
    <name type="scientific">Fistulifera solaris</name>
    <name type="common">Oleaginous diatom</name>
    <dbReference type="NCBI Taxonomy" id="1519565"/>
    <lineage>
        <taxon>Eukaryota</taxon>
        <taxon>Sar</taxon>
        <taxon>Stramenopiles</taxon>
        <taxon>Ochrophyta</taxon>
        <taxon>Bacillariophyta</taxon>
        <taxon>Bacillariophyceae</taxon>
        <taxon>Bacillariophycidae</taxon>
        <taxon>Naviculales</taxon>
        <taxon>Naviculaceae</taxon>
        <taxon>Fistulifera</taxon>
    </lineage>
</organism>
<feature type="signal peptide" evidence="6">
    <location>
        <begin position="1"/>
        <end position="23"/>
    </location>
</feature>
<gene>
    <name evidence="8" type="ORF">FisN_28Lh021</name>
</gene>
<dbReference type="EMBL" id="BDSP01000286">
    <property type="protein sequence ID" value="GAX29193.1"/>
    <property type="molecule type" value="Genomic_DNA"/>
</dbReference>
<keyword evidence="6" id="KW-0732">Signal</keyword>
<sequence>MNPRFNIIVRICTFALLVRGNHGRDLQVLEGLFPKQQDVALTGPVDFVVLDAAQRPVFGTTNGYDKGGKEALCFESSFPFNGSRSDLLEMDYLDKQLFDGVRTATLLPSCYEGTDLRVGSLQSRDNLVEVDDQPTMFWNQVYTVTMNMSMYVPTVSLNAAFVPVEHVHFRLLWCDAVQTGFCNPLQDMRSNNHTSNSANGMYQGEILDGIASSDDFVFVYTPWAKVEVETYGNGTITSSVTLKVTCPSWKRKHHRPRAFFVVAQVLVASNDWETSTARRIDIAQTIPDRVLYVQAQPEILSVTKSTKVFLCVVVGLGSAVALFCFGVILYHSKHPVLLLAQGNLLALLTLVCFLQLFFTFTVLPTRDVFCHVSFPLLQTLLSAIGAILVGRIWRIYSTLSAVNTLGKFKEKPRGERCVVAALDWLASLSGCFVRDKAVGRRQSSQSLRRTVTAQETFFLIFVLVLPQACLQAAGGFIFDDSLITQLDDRDIVGRVVCEGKPLYFLFVTYLWTCFLFFVTVLMAWFSRDLPSAFNEKDQIFNAASCGAIISAMSVALGRLLDEPTVTPDVVVILSALVYYGLAMITLILLSSFCYY</sequence>
<dbReference type="InParanoid" id="A0A1Z5KSA4"/>
<dbReference type="OrthoDB" id="48838at2759"/>